<dbReference type="Pfam" id="PF18814">
    <property type="entry name" value="PBECR5"/>
    <property type="match status" value="1"/>
</dbReference>
<evidence type="ECO:0000313" key="3">
    <source>
        <dbReference type="EMBL" id="DAE08334.1"/>
    </source>
</evidence>
<feature type="domain" description="Barnase-EndoU-ColicinE5/D-RelE like" evidence="2">
    <location>
        <begin position="885"/>
        <end position="1093"/>
    </location>
</feature>
<reference evidence="3" key="1">
    <citation type="journal article" date="2021" name="Proc. Natl. Acad. Sci. U.S.A.">
        <title>A Catalog of Tens of Thousands of Viruses from Human Metagenomes Reveals Hidden Associations with Chronic Diseases.</title>
        <authorList>
            <person name="Tisza M.J."/>
            <person name="Buck C.B."/>
        </authorList>
    </citation>
    <scope>NUCLEOTIDE SEQUENCE</scope>
    <source>
        <strain evidence="3">CtOAf25</strain>
    </source>
</reference>
<organism evidence="3">
    <name type="scientific">Podoviridae sp. ctOAf25</name>
    <dbReference type="NCBI Taxonomy" id="2825245"/>
    <lineage>
        <taxon>Viruses</taxon>
        <taxon>Duplodnaviria</taxon>
        <taxon>Heunggongvirae</taxon>
        <taxon>Uroviricota</taxon>
        <taxon>Caudoviricetes</taxon>
    </lineage>
</organism>
<dbReference type="PANTHER" id="PTHR45615:SF80">
    <property type="entry name" value="GRIP DOMAIN-CONTAINING PROTEIN"/>
    <property type="match status" value="1"/>
</dbReference>
<accession>A0A8S5PMN0</accession>
<name>A0A8S5PMN0_9CAUD</name>
<dbReference type="EMBL" id="BK015468">
    <property type="protein sequence ID" value="DAE08334.1"/>
    <property type="molecule type" value="Genomic_DNA"/>
</dbReference>
<dbReference type="InterPro" id="IPR040998">
    <property type="entry name" value="PBECR5"/>
</dbReference>
<evidence type="ECO:0000259" key="2">
    <source>
        <dbReference type="Pfam" id="PF18814"/>
    </source>
</evidence>
<proteinExistence type="predicted"/>
<sequence length="2634" mass="295477">MSDYKITPEQATNGTFSVRSHANVRFEGGVQQQVTDNSYGKAISNAASGVSDWLTKDPSTATVDMNAMNALTQTDVTPQQSENFVNKAGEILQPVMHRAEQIYLWNKADWAQSAYDSGEALGISPDLIMASGQDGIRRAEAAAAQINRGKTLNEVYELYPELVGINYKNSAEAITTLQNLQSVKDTYGVWDSIQQSTWAINDQIKLGKVGMELSTATDPKRIQELNDEVERLQSNLSKYRKADEYDVLETVAGATASQAYMMAAQAIMGSNRAAEGMALGAAAGAIATAPAGGAGAIPAALAGLSTGVQVGMAEQMYQMSFGNKYLELIQKRDANGNQVYSNEEARKYAMSYAAIDAGIEFVATKAIGKSITNVAPKSALAKVITNGTTDVTATFDRGIGTTVAQMAKNSIKAGVPELFEEGLQDVNEKVQHNLTRKDNDLEGYYSVGDIAIGSLDAMKQALPAVIGFGAIGGAVGGVRTAKAFRDFQKLTPEQQQAAIIAEQNRNGAVIMDNVRKDSATNKIAKENPELYGKIVQAQGDKVGVSTQYVDVAELVQSENGQLAIRDMVDNGLVTQEEVKAAIEADAPVEIPIGSYAQVSMNLSDETVEALKQTSYFTRGGMSLATLERAKQEVDVAKSVLKDDTSKRAERIKDDIIRNEFEGASDIDREVLNEVLSDPTNIKRNFNNLLHTLKEQYRETYASDFDNADKSINDAVSTGVEPQWLVDYKANNGGKSPRTNAERRRAAYEYSRATTTESLDGNADALAQSDAHYADMEHMLMQIESLEAMKDKVFEIADKNVALRMNLTKAGHEVYTKVRELLETSTKGHIRQQAHEDALLVATHADVFAQIMREAGNARYTAMDYLNTLQINVNGKRIGNGYAQKQDTRNLVAYHNMSADSLSKALKLGGLPVPSVAITNKDVEYNNFGDISLVIPKEVIDPKTTPIFSRDAWTQTFPYIYKAWREENASALYDEMLPVLKELNAEKGQFEALKNPMVMGVDDSTSINFVERIFNKEETKYYFLSTIGKAPKIKYAKRKDGSTYIDSVKLREDVEKKLSVKSTAKAFEAWKNEISEKLLGEPKIEVKGRKVDLTLENVVEAMVGQQQNKQKGALGNTKGSVIAASAKRIKSMKSLKTEANNKISGDIDIEDESNNTNKAYEDVKQGIDAFMNDMVEHYAYNSTFDAFNDALQVLIMMQQKNKSFDVAARSNDFTPTDEMREKAEKLVEQISNLPVRYFEAKPQRAVKFNEIKAAIVPKGTEKTLIKELKSHGIHIEEYEQDVEQSRLDAIKRADDAVEVYFQNINGMTTIKSQTERIVELFKTADKSTFMHEMGHVFFDDIKTLAEMENTPQQVKDDWQALKEWTGWNDNEIINTDAHEKCARGFEAYLREGEAPTKFLERTFRRFSKWLSAIYRAVSRLGGLPPKEIREVMDRMLATQEDIEAYAEQQQLEQFEKTELYKQLSEQDQARMQSYIADVKEKAKERVMRKLMKELDNRPIKEWEEEKDVIQIEIEKRLIEQYPIYKEHQRYNVFGEGALKDTQYNSIEELEKAEVEQAGATFNDAINQEMDNAKAEFMKDNNVGKTNEQIAEEILLSTQGQMKLTEEESKIIQQSTSRELAKNWELLERIRKLDPNAETIDTELSEIEKEVKPTKYDELKADKKKVDAALTDATKELEKAEDRIKRLEDALQDRINNVRSIRGAGLGTISDYMNRARKELGELPISNAVQFKIYQNKAVTAGKKADRALASGKVDKALGYKREQMLQQARARVAFENFEKSKKLRLKLKQQLQRMTRPKNPIVIEPNMRYFYAHMAYQMGLTKYDGLAPTDGFDMNTVLSALDVDALILNQQSMVQLQPWIAELFYSKTPKSFKSITMNELETLEELMTGMYKNGRNEYDGTTILNDDGKSISFENAVQEIIGEATETFGGATGDVFNILNNQTKTDAVSGKLYGFHLALMKVETFLRRMGGGKNGFAVKYIYDPISRATQAFNERKEVSMRRLAKDVGIYSKRELFDMRNDHLYTVGNLYGLTKEQLIMIALNWGTESNRQRVMETTKANEVEIERAFQEHMTDKDWEFVIRTWDHINSFFDERSRVQEELYGNPLKKVEGLTFTIGGRNIEGQYFPIVYNPKVNASVSDNQVEDIAKTMVSSNAVWGTGMSATKSRLDVVKDKSLLLDFDVIPNAITEAINHVTMRKAVTDVNKLISNRELQNYIVDKFGADTYQFLRTWVRDNWQDEAAKTNDIDRLILTLKKNTSTAVMAGRVSVALQNALNIPVAFYRIGVGNTIRAINHAGIGFYGHGTTTYNNTRDFVLGQSIFMRERIQTLDKDLKQGLSISGKGLRLGDTNVGGYKVEQLADIRDDINQMGFRLLTETDFALSIPVWKFAYDQKQAELFGKEGVSAEWVEQQSIEAGDRAVRDIFGSGDTKDAAAIQRSRSTFTQLFVPFYSYANTLYNIITEGNYARKDNGDYARFVKMLWWTLISQAIGMMAYKAMTNGDDDKPEDLAKSFIEELVAQGTMGVPIIRDMSNMAMKYILGEKVFNKGNSVMALSIVEKFYDLGNAIMSKNKDGIDVGRSFSQLANRATGFSDTVTDGLWTLAKFGFTDTDASLEDVIMAVAFDRRLKTKKEKKKQH</sequence>
<protein>
    <submittedName>
        <fullName evidence="3">Crystallin beta/gamma motif-containing protein</fullName>
    </submittedName>
</protein>
<evidence type="ECO:0000256" key="1">
    <source>
        <dbReference type="SAM" id="Coils"/>
    </source>
</evidence>
<feature type="coiled-coil region" evidence="1">
    <location>
        <begin position="1654"/>
        <end position="1695"/>
    </location>
</feature>
<keyword evidence="1" id="KW-0175">Coiled coil</keyword>
<dbReference type="PANTHER" id="PTHR45615">
    <property type="entry name" value="MYOSIN HEAVY CHAIN, NON-MUSCLE"/>
    <property type="match status" value="1"/>
</dbReference>